<dbReference type="AlphaFoldDB" id="A0A2Z5G6P1"/>
<evidence type="ECO:0000313" key="2">
    <source>
        <dbReference type="Proteomes" id="UP000253606"/>
    </source>
</evidence>
<evidence type="ECO:0000313" key="1">
    <source>
        <dbReference type="EMBL" id="AXC14457.1"/>
    </source>
</evidence>
<gene>
    <name evidence="1" type="ORF">ACPOL_5203</name>
</gene>
<name>A0A2Z5G6P1_9BACT</name>
<organism evidence="1 2">
    <name type="scientific">Acidisarcina polymorpha</name>
    <dbReference type="NCBI Taxonomy" id="2211140"/>
    <lineage>
        <taxon>Bacteria</taxon>
        <taxon>Pseudomonadati</taxon>
        <taxon>Acidobacteriota</taxon>
        <taxon>Terriglobia</taxon>
        <taxon>Terriglobales</taxon>
        <taxon>Acidobacteriaceae</taxon>
        <taxon>Acidisarcina</taxon>
    </lineage>
</organism>
<proteinExistence type="predicted"/>
<accession>A0A2Z5G6P1</accession>
<protein>
    <submittedName>
        <fullName evidence="1">Uncharacterized protein</fullName>
    </submittedName>
</protein>
<dbReference type="EMBL" id="CP030840">
    <property type="protein sequence ID" value="AXC14457.1"/>
    <property type="molecule type" value="Genomic_DNA"/>
</dbReference>
<sequence>MVQQAGWGAFAGHRSKLRTALRTWLRIELRSGLVGAAR</sequence>
<keyword evidence="2" id="KW-1185">Reference proteome</keyword>
<dbReference type="Proteomes" id="UP000253606">
    <property type="component" value="Chromosome"/>
</dbReference>
<reference evidence="1 2" key="1">
    <citation type="journal article" date="2018" name="Front. Microbiol.">
        <title>Hydrolytic Capabilities as a Key to Environmental Success: Chitinolytic and Cellulolytic Acidobacteria From Acidic Sub-arctic Soils and Boreal Peatlands.</title>
        <authorList>
            <person name="Belova S.E."/>
            <person name="Ravin N.V."/>
            <person name="Pankratov T.A."/>
            <person name="Rakitin A.L."/>
            <person name="Ivanova A.A."/>
            <person name="Beletsky A.V."/>
            <person name="Mardanov A.V."/>
            <person name="Sinninghe Damste J.S."/>
            <person name="Dedysh S.N."/>
        </authorList>
    </citation>
    <scope>NUCLEOTIDE SEQUENCE [LARGE SCALE GENOMIC DNA]</scope>
    <source>
        <strain evidence="1 2">SBC82</strain>
    </source>
</reference>
<dbReference type="KEGG" id="abas:ACPOL_5203"/>